<keyword evidence="1" id="KW-0812">Transmembrane</keyword>
<accession>X0ZGU6</accession>
<sequence length="101" mass="11589">MSRYNCPHCGKFTGTTICRYCGKLTEGILKYRIMYLIGLVLIPLVTYFGHLEFQKVIRELVKFTVYVNLFAMLFVMVLFLAGVSVIFIIWQWIGIGGIGKI</sequence>
<feature type="transmembrane region" description="Helical" evidence="1">
    <location>
        <begin position="65"/>
        <end position="93"/>
    </location>
</feature>
<keyword evidence="1" id="KW-1133">Transmembrane helix</keyword>
<feature type="transmembrane region" description="Helical" evidence="1">
    <location>
        <begin position="33"/>
        <end position="53"/>
    </location>
</feature>
<dbReference type="AlphaFoldDB" id="X0ZGU6"/>
<proteinExistence type="predicted"/>
<dbReference type="EMBL" id="BART01006716">
    <property type="protein sequence ID" value="GAG68529.1"/>
    <property type="molecule type" value="Genomic_DNA"/>
</dbReference>
<evidence type="ECO:0000313" key="2">
    <source>
        <dbReference type="EMBL" id="GAG68529.1"/>
    </source>
</evidence>
<gene>
    <name evidence="2" type="ORF">S01H4_15320</name>
</gene>
<comment type="caution">
    <text evidence="2">The sequence shown here is derived from an EMBL/GenBank/DDBJ whole genome shotgun (WGS) entry which is preliminary data.</text>
</comment>
<reference evidence="2" key="1">
    <citation type="journal article" date="2014" name="Front. Microbiol.">
        <title>High frequency of phylogenetically diverse reductive dehalogenase-homologous genes in deep subseafloor sedimentary metagenomes.</title>
        <authorList>
            <person name="Kawai M."/>
            <person name="Futagami T."/>
            <person name="Toyoda A."/>
            <person name="Takaki Y."/>
            <person name="Nishi S."/>
            <person name="Hori S."/>
            <person name="Arai W."/>
            <person name="Tsubouchi T."/>
            <person name="Morono Y."/>
            <person name="Uchiyama I."/>
            <person name="Ito T."/>
            <person name="Fujiyama A."/>
            <person name="Inagaki F."/>
            <person name="Takami H."/>
        </authorList>
    </citation>
    <scope>NUCLEOTIDE SEQUENCE</scope>
    <source>
        <strain evidence="2">Expedition CK06-06</strain>
    </source>
</reference>
<name>X0ZGU6_9ZZZZ</name>
<organism evidence="2">
    <name type="scientific">marine sediment metagenome</name>
    <dbReference type="NCBI Taxonomy" id="412755"/>
    <lineage>
        <taxon>unclassified sequences</taxon>
        <taxon>metagenomes</taxon>
        <taxon>ecological metagenomes</taxon>
    </lineage>
</organism>
<keyword evidence="1" id="KW-0472">Membrane</keyword>
<evidence type="ECO:0000256" key="1">
    <source>
        <dbReference type="SAM" id="Phobius"/>
    </source>
</evidence>
<protein>
    <submittedName>
        <fullName evidence="2">Uncharacterized protein</fullName>
    </submittedName>
</protein>